<dbReference type="FunFam" id="3.30.2350.10:FF:000006">
    <property type="entry name" value="Pseudouridine synthase"/>
    <property type="match status" value="1"/>
</dbReference>
<keyword evidence="11" id="KW-1185">Reference proteome</keyword>
<dbReference type="SUPFAM" id="SSF55174">
    <property type="entry name" value="Alpha-L RNA-binding motif"/>
    <property type="match status" value="1"/>
</dbReference>
<dbReference type="GO" id="GO:0003723">
    <property type="term" value="F:RNA binding"/>
    <property type="evidence" value="ECO:0007669"/>
    <property type="project" value="UniProtKB-KW"/>
</dbReference>
<dbReference type="GO" id="GO:0000455">
    <property type="term" value="P:enzyme-directed rRNA pseudouridine synthesis"/>
    <property type="evidence" value="ECO:0007669"/>
    <property type="project" value="TreeGrafter"/>
</dbReference>
<feature type="domain" description="Pseudouridine synthase RsuA/RluA-like" evidence="9">
    <location>
        <begin position="101"/>
        <end position="266"/>
    </location>
</feature>
<accession>A0A2N5XL32</accession>
<evidence type="ECO:0000256" key="4">
    <source>
        <dbReference type="ARBA" id="ARBA00036882"/>
    </source>
</evidence>
<comment type="caution">
    <text evidence="10">The sequence shown here is derived from an EMBL/GenBank/DDBJ whole genome shotgun (WGS) entry which is preliminary data.</text>
</comment>
<dbReference type="Pfam" id="PF00849">
    <property type="entry name" value="PseudoU_synth_2"/>
    <property type="match status" value="1"/>
</dbReference>
<name>A0A2N5XL32_9HYPH</name>
<dbReference type="SUPFAM" id="SSF55120">
    <property type="entry name" value="Pseudouridine synthase"/>
    <property type="match status" value="1"/>
</dbReference>
<comment type="catalytic activity">
    <reaction evidence="8">
        <text>a uridine in RNA = a pseudouridine in RNA</text>
        <dbReference type="Rhea" id="RHEA:48348"/>
        <dbReference type="Rhea" id="RHEA-COMP:12068"/>
        <dbReference type="Rhea" id="RHEA-COMP:12069"/>
        <dbReference type="ChEBI" id="CHEBI:65314"/>
        <dbReference type="ChEBI" id="CHEBI:65315"/>
    </reaction>
</comment>
<evidence type="ECO:0000313" key="11">
    <source>
        <dbReference type="Proteomes" id="UP000234881"/>
    </source>
</evidence>
<reference evidence="10 11" key="1">
    <citation type="submission" date="2018-01" db="EMBL/GenBank/DDBJ databases">
        <title>The draft genome sequence of Cohaesibacter sp. H1304.</title>
        <authorList>
            <person name="Wang N.-N."/>
            <person name="Du Z.-J."/>
        </authorList>
    </citation>
    <scope>NUCLEOTIDE SEQUENCE [LARGE SCALE GENOMIC DNA]</scope>
    <source>
        <strain evidence="10 11">H1304</strain>
    </source>
</reference>
<dbReference type="InterPro" id="IPR006225">
    <property type="entry name" value="PsdUridine_synth_RluC/D"/>
</dbReference>
<evidence type="ECO:0000256" key="8">
    <source>
        <dbReference type="RuleBase" id="RU362028"/>
    </source>
</evidence>
<organism evidence="10 11">
    <name type="scientific">Cohaesibacter celericrescens</name>
    <dbReference type="NCBI Taxonomy" id="2067669"/>
    <lineage>
        <taxon>Bacteria</taxon>
        <taxon>Pseudomonadati</taxon>
        <taxon>Pseudomonadota</taxon>
        <taxon>Alphaproteobacteria</taxon>
        <taxon>Hyphomicrobiales</taxon>
        <taxon>Cohaesibacteraceae</taxon>
    </lineage>
</organism>
<evidence type="ECO:0000313" key="10">
    <source>
        <dbReference type="EMBL" id="PLW75204.1"/>
    </source>
</evidence>
<dbReference type="InterPro" id="IPR036986">
    <property type="entry name" value="S4_RNA-bd_sf"/>
</dbReference>
<dbReference type="InterPro" id="IPR006224">
    <property type="entry name" value="PsdUridine_synth_RluA-like_CS"/>
</dbReference>
<dbReference type="InterPro" id="IPR050188">
    <property type="entry name" value="RluA_PseudoU_synthase"/>
</dbReference>
<dbReference type="InterPro" id="IPR020103">
    <property type="entry name" value="PsdUridine_synth_cat_dom_sf"/>
</dbReference>
<dbReference type="PROSITE" id="PS50889">
    <property type="entry name" value="S4"/>
    <property type="match status" value="1"/>
</dbReference>
<sequence length="340" mass="37674">MSAPNVEDEILNFEVDEYEIGKRLDALIAAKDGRYSRSRFKVLIKEGQVTLASGDQPERTIEEPNHRVNVGDRIKVTLPPPEDPVPKGQDIPLEVVFEDDHLIVINKPTGLVVHPAVGNWSGTLVNALIHHCGDSLSGIGGVRRPGIVHRLDKETSGLLVVAKTDAAHKGLSEQFADHGRTGPLVRAYQALVWGALSKRKGTIDTQIGRSQHNRLRQKVLKEGGRQAITHYQVMEEFGTDGDVCATRVECRLETGRTHQIRVHMAHIGHPLIGDPEYGQGFKSKLNTLPEDLARNIEKRKRQALHAGLLGFAHPVTGEELVFESEMPKDLMKIMEALQKM</sequence>
<comment type="catalytic activity">
    <reaction evidence="4">
        <text>uridine(1911/1915/1917) in 23S rRNA = pseudouridine(1911/1915/1917) in 23S rRNA</text>
        <dbReference type="Rhea" id="RHEA:42524"/>
        <dbReference type="Rhea" id="RHEA-COMP:10097"/>
        <dbReference type="Rhea" id="RHEA-COMP:10098"/>
        <dbReference type="ChEBI" id="CHEBI:65314"/>
        <dbReference type="ChEBI" id="CHEBI:65315"/>
        <dbReference type="EC" id="5.4.99.23"/>
    </reaction>
</comment>
<dbReference type="Gene3D" id="3.30.2350.10">
    <property type="entry name" value="Pseudouridine synthase"/>
    <property type="match status" value="1"/>
</dbReference>
<keyword evidence="2 7" id="KW-0694">RNA-binding</keyword>
<evidence type="ECO:0000259" key="9">
    <source>
        <dbReference type="Pfam" id="PF00849"/>
    </source>
</evidence>
<dbReference type="EC" id="5.4.99.-" evidence="8"/>
<dbReference type="GO" id="GO:0160140">
    <property type="term" value="F:23S rRNA pseudouridine(1911/1915/1917) synthase activity"/>
    <property type="evidence" value="ECO:0007669"/>
    <property type="project" value="UniProtKB-EC"/>
</dbReference>
<evidence type="ECO:0000256" key="7">
    <source>
        <dbReference type="PROSITE-ProRule" id="PRU00182"/>
    </source>
</evidence>
<evidence type="ECO:0000256" key="2">
    <source>
        <dbReference type="ARBA" id="ARBA00022884"/>
    </source>
</evidence>
<gene>
    <name evidence="10" type="ORF">C0081_20510</name>
</gene>
<comment type="function">
    <text evidence="5">Responsible for synthesis of pseudouridine from uracil at positions 1911, 1915 and 1917 in 23S ribosomal RNA.</text>
</comment>
<dbReference type="CDD" id="cd00165">
    <property type="entry name" value="S4"/>
    <property type="match status" value="1"/>
</dbReference>
<dbReference type="Gene3D" id="3.10.290.10">
    <property type="entry name" value="RNA-binding S4 domain"/>
    <property type="match status" value="1"/>
</dbReference>
<dbReference type="EMBL" id="PKUQ01000054">
    <property type="protein sequence ID" value="PLW75204.1"/>
    <property type="molecule type" value="Genomic_DNA"/>
</dbReference>
<dbReference type="NCBIfam" id="TIGR00005">
    <property type="entry name" value="rluA_subfam"/>
    <property type="match status" value="1"/>
</dbReference>
<evidence type="ECO:0000256" key="1">
    <source>
        <dbReference type="ARBA" id="ARBA00010876"/>
    </source>
</evidence>
<feature type="active site" evidence="6">
    <location>
        <position position="152"/>
    </location>
</feature>
<protein>
    <recommendedName>
        <fullName evidence="8">Pseudouridine synthase</fullName>
        <ecNumber evidence="8">5.4.99.-</ecNumber>
    </recommendedName>
</protein>
<dbReference type="PROSITE" id="PS01129">
    <property type="entry name" value="PSI_RLU"/>
    <property type="match status" value="1"/>
</dbReference>
<keyword evidence="3 8" id="KW-0413">Isomerase</keyword>
<dbReference type="OrthoDB" id="9807829at2"/>
<dbReference type="AlphaFoldDB" id="A0A2N5XL32"/>
<dbReference type="CDD" id="cd02869">
    <property type="entry name" value="PseudoU_synth_RluA_like"/>
    <property type="match status" value="1"/>
</dbReference>
<proteinExistence type="inferred from homology"/>
<evidence type="ECO:0000256" key="6">
    <source>
        <dbReference type="PIRSR" id="PIRSR606225-1"/>
    </source>
</evidence>
<dbReference type="PANTHER" id="PTHR21600">
    <property type="entry name" value="MITOCHONDRIAL RNA PSEUDOURIDINE SYNTHASE"/>
    <property type="match status" value="1"/>
</dbReference>
<evidence type="ECO:0000256" key="5">
    <source>
        <dbReference type="ARBA" id="ARBA00056072"/>
    </source>
</evidence>
<dbReference type="RefSeq" id="WP_101535609.1">
    <property type="nucleotide sequence ID" value="NZ_JBFHIU010000065.1"/>
</dbReference>
<evidence type="ECO:0000256" key="3">
    <source>
        <dbReference type="ARBA" id="ARBA00023235"/>
    </source>
</evidence>
<dbReference type="PANTHER" id="PTHR21600:SF44">
    <property type="entry name" value="RIBOSOMAL LARGE SUBUNIT PSEUDOURIDINE SYNTHASE D"/>
    <property type="match status" value="1"/>
</dbReference>
<comment type="similarity">
    <text evidence="1 8">Belongs to the pseudouridine synthase RluA family.</text>
</comment>
<dbReference type="InterPro" id="IPR006145">
    <property type="entry name" value="PsdUridine_synth_RsuA/RluA"/>
</dbReference>
<dbReference type="Proteomes" id="UP000234881">
    <property type="component" value="Unassembled WGS sequence"/>
</dbReference>